<comment type="caution">
    <text evidence="1">The sequence shown here is derived from an EMBL/GenBank/DDBJ whole genome shotgun (WGS) entry which is preliminary data.</text>
</comment>
<name>A0A024FXR9_9STRA</name>
<dbReference type="AlphaFoldDB" id="A0A024FXR9"/>
<accession>A0A024FXR9</accession>
<gene>
    <name evidence="1" type="ORF">BN9_001370</name>
</gene>
<organism evidence="1 2">
    <name type="scientific">Albugo candida</name>
    <dbReference type="NCBI Taxonomy" id="65357"/>
    <lineage>
        <taxon>Eukaryota</taxon>
        <taxon>Sar</taxon>
        <taxon>Stramenopiles</taxon>
        <taxon>Oomycota</taxon>
        <taxon>Peronosporomycetes</taxon>
        <taxon>Albuginales</taxon>
        <taxon>Albuginaceae</taxon>
        <taxon>Albugo</taxon>
    </lineage>
</organism>
<proteinExistence type="predicted"/>
<keyword evidence="2" id="KW-1185">Reference proteome</keyword>
<reference evidence="1 2" key="1">
    <citation type="submission" date="2012-05" db="EMBL/GenBank/DDBJ databases">
        <title>Recombination and specialization in a pathogen metapopulation.</title>
        <authorList>
            <person name="Gardiner A."/>
            <person name="Kemen E."/>
            <person name="Schultz-Larsen T."/>
            <person name="MacLean D."/>
            <person name="Van Oosterhout C."/>
            <person name="Jones J.D.G."/>
        </authorList>
    </citation>
    <scope>NUCLEOTIDE SEQUENCE [LARGE SCALE GENOMIC DNA]</scope>
    <source>
        <strain evidence="1 2">Ac Nc2</strain>
    </source>
</reference>
<dbReference type="EMBL" id="CAIX01000001">
    <property type="protein sequence ID" value="CCI39354.1"/>
    <property type="molecule type" value="Genomic_DNA"/>
</dbReference>
<dbReference type="InParanoid" id="A0A024FXR9"/>
<evidence type="ECO:0000313" key="1">
    <source>
        <dbReference type="EMBL" id="CCI39354.1"/>
    </source>
</evidence>
<protein>
    <submittedName>
        <fullName evidence="1">Uncharacterized protein</fullName>
    </submittedName>
</protein>
<dbReference type="Proteomes" id="UP000053237">
    <property type="component" value="Unassembled WGS sequence"/>
</dbReference>
<evidence type="ECO:0000313" key="2">
    <source>
        <dbReference type="Proteomes" id="UP000053237"/>
    </source>
</evidence>
<sequence length="110" mass="12315">MPITCIKVNIRALLIARYCSPISTCVQEAKQRLISRVYEQPNSHRIATRKVNISSYQSSDRVERTSIDIAAYLKHSAHHDLKCLMFSKCTAAAAPIIPASYPVDDLLILT</sequence>